<evidence type="ECO:0000256" key="1">
    <source>
        <dbReference type="SAM" id="MobiDB-lite"/>
    </source>
</evidence>
<dbReference type="PROSITE" id="PS00028">
    <property type="entry name" value="ZINC_FINGER_C2H2_1"/>
    <property type="match status" value="2"/>
</dbReference>
<dbReference type="Pfam" id="PF12874">
    <property type="entry name" value="zf-met"/>
    <property type="match status" value="1"/>
</dbReference>
<dbReference type="OrthoDB" id="18440at2759"/>
<protein>
    <recommendedName>
        <fullName evidence="2">C2H2-type domain-containing protein</fullName>
    </recommendedName>
</protein>
<feature type="region of interest" description="Disordered" evidence="1">
    <location>
        <begin position="232"/>
        <end position="276"/>
    </location>
</feature>
<evidence type="ECO:0000313" key="4">
    <source>
        <dbReference type="Proteomes" id="UP000603453"/>
    </source>
</evidence>
<dbReference type="SMART" id="SM00355">
    <property type="entry name" value="ZnF_C2H2"/>
    <property type="match status" value="3"/>
</dbReference>
<dbReference type="InterPro" id="IPR039258">
    <property type="entry name" value="ZNF511"/>
</dbReference>
<organism evidence="3 4">
    <name type="scientific">Mucor saturninus</name>
    <dbReference type="NCBI Taxonomy" id="64648"/>
    <lineage>
        <taxon>Eukaryota</taxon>
        <taxon>Fungi</taxon>
        <taxon>Fungi incertae sedis</taxon>
        <taxon>Mucoromycota</taxon>
        <taxon>Mucoromycotina</taxon>
        <taxon>Mucoromycetes</taxon>
        <taxon>Mucorales</taxon>
        <taxon>Mucorineae</taxon>
        <taxon>Mucoraceae</taxon>
        <taxon>Mucor</taxon>
    </lineage>
</organism>
<feature type="domain" description="C2H2-type" evidence="2">
    <location>
        <begin position="124"/>
        <end position="147"/>
    </location>
</feature>
<reference evidence="3" key="1">
    <citation type="submission" date="2020-12" db="EMBL/GenBank/DDBJ databases">
        <title>Metabolic potential, ecology and presence of endohyphal bacteria is reflected in genomic diversity of Mucoromycotina.</title>
        <authorList>
            <person name="Muszewska A."/>
            <person name="Okrasinska A."/>
            <person name="Steczkiewicz K."/>
            <person name="Drgas O."/>
            <person name="Orlowska M."/>
            <person name="Perlinska-Lenart U."/>
            <person name="Aleksandrzak-Piekarczyk T."/>
            <person name="Szatraj K."/>
            <person name="Zielenkiewicz U."/>
            <person name="Pilsyk S."/>
            <person name="Malc E."/>
            <person name="Mieczkowski P."/>
            <person name="Kruszewska J.S."/>
            <person name="Biernat P."/>
            <person name="Pawlowska J."/>
        </authorList>
    </citation>
    <scope>NUCLEOTIDE SEQUENCE</scope>
    <source>
        <strain evidence="3">WA0000017839</strain>
    </source>
</reference>
<accession>A0A8H7V8R4</accession>
<evidence type="ECO:0000313" key="3">
    <source>
        <dbReference type="EMBL" id="KAG2205359.1"/>
    </source>
</evidence>
<feature type="compositionally biased region" description="Basic and acidic residues" evidence="1">
    <location>
        <begin position="186"/>
        <end position="206"/>
    </location>
</feature>
<proteinExistence type="predicted"/>
<dbReference type="AlphaFoldDB" id="A0A8H7V8R4"/>
<sequence length="276" mass="32732">MSTIYIPQKRIYAPNDPFFEEGNIALRALWLKRQAASDAEVHMIQQEQQDLLDQHHIDIYCDHCRIRFPSVVTFESHYEAVHRNVCLECHKIFPSFDWLQLHIDEFHNVLLQIKKERGEKIYKCYVHGCKKVFSGPRQRRLHLIDKHNYPRYFPFDLVYTGTLSFEQRKVRDQKNKERLKRLSMHGHKDTDMDEEHRSTEEESKKDVDMDELVTGMSKLRIPKSISFGHKAGLGIPQHRPHRPSIENLKPEVKVYSHPRKRGPKKKKMSGAEPMIE</sequence>
<evidence type="ECO:0000259" key="2">
    <source>
        <dbReference type="PROSITE" id="PS00028"/>
    </source>
</evidence>
<dbReference type="EMBL" id="JAEPRD010000037">
    <property type="protein sequence ID" value="KAG2205359.1"/>
    <property type="molecule type" value="Genomic_DNA"/>
</dbReference>
<feature type="region of interest" description="Disordered" evidence="1">
    <location>
        <begin position="170"/>
        <end position="206"/>
    </location>
</feature>
<name>A0A8H7V8R4_9FUNG</name>
<comment type="caution">
    <text evidence="3">The sequence shown here is derived from an EMBL/GenBank/DDBJ whole genome shotgun (WGS) entry which is preliminary data.</text>
</comment>
<dbReference type="PANTHER" id="PTHR21354:SF0">
    <property type="entry name" value="ZINC FINGER PROTEIN 511"/>
    <property type="match status" value="1"/>
</dbReference>
<keyword evidence="4" id="KW-1185">Reference proteome</keyword>
<gene>
    <name evidence="3" type="ORF">INT47_007144</name>
</gene>
<dbReference type="PANTHER" id="PTHR21354">
    <property type="entry name" value="ZINC FINGER PROTEIN 511"/>
    <property type="match status" value="1"/>
</dbReference>
<dbReference type="InterPro" id="IPR013087">
    <property type="entry name" value="Znf_C2H2_type"/>
</dbReference>
<dbReference type="Proteomes" id="UP000603453">
    <property type="component" value="Unassembled WGS sequence"/>
</dbReference>
<feature type="domain" description="C2H2-type" evidence="2">
    <location>
        <begin position="86"/>
        <end position="107"/>
    </location>
</feature>
<feature type="compositionally biased region" description="Basic residues" evidence="1">
    <location>
        <begin position="256"/>
        <end position="268"/>
    </location>
</feature>